<dbReference type="InterPro" id="IPR029044">
    <property type="entry name" value="Nucleotide-diphossugar_trans"/>
</dbReference>
<sequence>MKVSIIVPVYNVEKYLPKCLDSLVSQTIDDFEILVVNDGSPDRSQDIIDEYSRRYPEKVVSLVKENGGQGSARNMALEIAKGEYIGFVDSDDWVDVTMYEKMYSVAREKNADIVVCDMLDHFEDGGTTYYDASVFQSPFEVTPSACNKLFRRELIGAIRFLGGLWYEDFDFTTKMLMRATNIQSIHEGFYHCHCRPGSTMHNDNAPKNLDMVTVLEDIRADIQTLPTPKKWKTVFDYLVLKHLLWTTINRVAAQKHPEREEVIQEMLRYVKRNVPSLSRCEGYHKFNKNQRIVMFLNYHGLYRVSKALLNVKKRV</sequence>
<dbReference type="Proteomes" id="UP000593890">
    <property type="component" value="Chromosome"/>
</dbReference>
<dbReference type="CDD" id="cd00761">
    <property type="entry name" value="Glyco_tranf_GTA_type"/>
    <property type="match status" value="1"/>
</dbReference>
<accession>A0A7I8D579</accession>
<gene>
    <name evidence="2" type="ORF">C12CBH8_04430</name>
</gene>
<evidence type="ECO:0000259" key="1">
    <source>
        <dbReference type="Pfam" id="PF00535"/>
    </source>
</evidence>
<keyword evidence="3" id="KW-1185">Reference proteome</keyword>
<dbReference type="SUPFAM" id="SSF53448">
    <property type="entry name" value="Nucleotide-diphospho-sugar transferases"/>
    <property type="match status" value="1"/>
</dbReference>
<dbReference type="EMBL" id="AP023321">
    <property type="protein sequence ID" value="BCI59804.1"/>
    <property type="molecule type" value="Genomic_DNA"/>
</dbReference>
<dbReference type="AlphaFoldDB" id="A0A7I8D579"/>
<dbReference type="GO" id="GO:0016758">
    <property type="term" value="F:hexosyltransferase activity"/>
    <property type="evidence" value="ECO:0007669"/>
    <property type="project" value="UniProtKB-ARBA"/>
</dbReference>
<dbReference type="KEGG" id="sman:C12CBH8_04430"/>
<dbReference type="Pfam" id="PF00535">
    <property type="entry name" value="Glycos_transf_2"/>
    <property type="match status" value="1"/>
</dbReference>
<proteinExistence type="predicted"/>
<dbReference type="PANTHER" id="PTHR22916:SF3">
    <property type="entry name" value="UDP-GLCNAC:BETAGAL BETA-1,3-N-ACETYLGLUCOSAMINYLTRANSFERASE-LIKE PROTEIN 1"/>
    <property type="match status" value="1"/>
</dbReference>
<name>A0A7I8D579_9FIRM</name>
<protein>
    <submittedName>
        <fullName evidence="2">Glycosyl transferase</fullName>
    </submittedName>
</protein>
<dbReference type="Gene3D" id="3.90.550.10">
    <property type="entry name" value="Spore Coat Polysaccharide Biosynthesis Protein SpsA, Chain A"/>
    <property type="match status" value="1"/>
</dbReference>
<dbReference type="RefSeq" id="WP_215533446.1">
    <property type="nucleotide sequence ID" value="NZ_AP023321.1"/>
</dbReference>
<keyword evidence="2" id="KW-0808">Transferase</keyword>
<feature type="domain" description="Glycosyltransferase 2-like" evidence="1">
    <location>
        <begin position="4"/>
        <end position="131"/>
    </location>
</feature>
<dbReference type="InterPro" id="IPR001173">
    <property type="entry name" value="Glyco_trans_2-like"/>
</dbReference>
<dbReference type="PANTHER" id="PTHR22916">
    <property type="entry name" value="GLYCOSYLTRANSFERASE"/>
    <property type="match status" value="1"/>
</dbReference>
<organism evidence="2 3">
    <name type="scientific">Solibaculum mannosilyticum</name>
    <dbReference type="NCBI Taxonomy" id="2780922"/>
    <lineage>
        <taxon>Bacteria</taxon>
        <taxon>Bacillati</taxon>
        <taxon>Bacillota</taxon>
        <taxon>Clostridia</taxon>
        <taxon>Eubacteriales</taxon>
        <taxon>Oscillospiraceae</taxon>
        <taxon>Solibaculum</taxon>
    </lineage>
</organism>
<evidence type="ECO:0000313" key="2">
    <source>
        <dbReference type="EMBL" id="BCI59804.1"/>
    </source>
</evidence>
<evidence type="ECO:0000313" key="3">
    <source>
        <dbReference type="Proteomes" id="UP000593890"/>
    </source>
</evidence>
<reference evidence="3" key="1">
    <citation type="submission" date="2020-07" db="EMBL/GenBank/DDBJ databases">
        <title>Complete genome sequencing of Clostridia bacterium strain 12CBH8.</title>
        <authorList>
            <person name="Sakamoto M."/>
            <person name="Murakami T."/>
            <person name="Mori H."/>
        </authorList>
    </citation>
    <scope>NUCLEOTIDE SEQUENCE [LARGE SCALE GENOMIC DNA]</scope>
    <source>
        <strain evidence="3">12CBH8</strain>
    </source>
</reference>